<name>A0ABY1TND0_XANCH</name>
<evidence type="ECO:0000313" key="2">
    <source>
        <dbReference type="Proteomes" id="UP000234181"/>
    </source>
</evidence>
<proteinExistence type="predicted"/>
<reference evidence="1 2" key="1">
    <citation type="submission" date="2017-10" db="EMBL/GenBank/DDBJ databases">
        <authorList>
            <person name="Regsiter A."/>
            <person name="William W."/>
        </authorList>
    </citation>
    <scope>NUCLEOTIDE SEQUENCE [LARGE SCALE GENOMIC DNA]</scope>
    <source>
        <strain evidence="1 2">CFBP6984</strain>
    </source>
</reference>
<gene>
    <name evidence="1" type="ORF">XAP6984_1330071</name>
</gene>
<dbReference type="Proteomes" id="UP000234181">
    <property type="component" value="Unassembled WGS sequence"/>
</dbReference>
<evidence type="ECO:0000313" key="1">
    <source>
        <dbReference type="EMBL" id="SON77409.1"/>
    </source>
</evidence>
<accession>A0ABY1TND0</accession>
<protein>
    <submittedName>
        <fullName evidence="1">Uncharacterized protein</fullName>
    </submittedName>
</protein>
<sequence length="348" mass="38583">MHHAAAQHFQPARAAVRLLPGDIHFRARFHKREIAGTEAHFEIALEERAHELGQGALEVGEVGMLVHQQAFDLMEHRRMGLIRIGAIHLAGRDHAQRRLVCVHVAHLHTGGVGPQQASVAEIERVVHRARRMVRREIQRFEVVPVVLDFRAVRQLVAETGEDFDDALKRARHRMQAPALAAAARQGDVDAFAGKTGIQRGGFQRMFALGQRCSQRVARQIDRLASRLALLCRQRPELLELGGNTAALAQQCDTQGFQLGRRLRRGNIGQRAFGQGLNLTHCTCASTANRTVFPDAPERIVTALTCHRPLGTSLKRKRGRTRALPPASLRLISPKACTPSVTTSDDPLF</sequence>
<organism evidence="1 2">
    <name type="scientific">Xanthomonas campestris pv. phaseoli</name>
    <dbReference type="NCBI Taxonomy" id="317013"/>
    <lineage>
        <taxon>Bacteria</taxon>
        <taxon>Pseudomonadati</taxon>
        <taxon>Pseudomonadota</taxon>
        <taxon>Gammaproteobacteria</taxon>
        <taxon>Lysobacterales</taxon>
        <taxon>Lysobacteraceae</taxon>
        <taxon>Xanthomonas</taxon>
    </lineage>
</organism>
<comment type="caution">
    <text evidence="1">The sequence shown here is derived from an EMBL/GenBank/DDBJ whole genome shotgun (WGS) entry which is preliminary data.</text>
</comment>
<keyword evidence="2" id="KW-1185">Reference proteome</keyword>
<dbReference type="EMBL" id="OCYT01000039">
    <property type="protein sequence ID" value="SON77409.1"/>
    <property type="molecule type" value="Genomic_DNA"/>
</dbReference>